<dbReference type="GO" id="GO:0009636">
    <property type="term" value="P:response to toxic substance"/>
    <property type="evidence" value="ECO:0007669"/>
    <property type="project" value="TreeGrafter"/>
</dbReference>
<protein>
    <recommendedName>
        <fullName evidence="3">Cysteine proteinase 1, mitochondrial</fullName>
        <ecNumber evidence="2">3.4.22.40</ecNumber>
    </recommendedName>
    <alternativeName>
        <fullName evidence="9">Bleomycin hydrolase</fullName>
    </alternativeName>
    <alternativeName>
        <fullName evidence="12">Homocysteine-thiolactonase</fullName>
    </alternativeName>
    <alternativeName>
        <fullName evidence="10">Leucine aminopeptidase 3</fullName>
    </alternativeName>
    <alternativeName>
        <fullName evidence="11">Y3</fullName>
    </alternativeName>
</protein>
<dbReference type="AlphaFoldDB" id="K1VC52"/>
<keyword evidence="14" id="KW-1185">Reference proteome</keyword>
<dbReference type="GO" id="GO:0006508">
    <property type="term" value="P:proteolysis"/>
    <property type="evidence" value="ECO:0007669"/>
    <property type="project" value="UniProtKB-KW"/>
</dbReference>
<comment type="caution">
    <text evidence="13">The sequence shown here is derived from an EMBL/GenBank/DDBJ whole genome shotgun (WGS) entry which is preliminary data.</text>
</comment>
<evidence type="ECO:0000256" key="1">
    <source>
        <dbReference type="ARBA" id="ARBA00000423"/>
    </source>
</evidence>
<dbReference type="eggNOG" id="KOG4128">
    <property type="taxonomic scope" value="Eukaryota"/>
</dbReference>
<dbReference type="EC" id="3.4.22.40" evidence="2"/>
<evidence type="ECO:0000256" key="12">
    <source>
        <dbReference type="ARBA" id="ARBA00032353"/>
    </source>
</evidence>
<dbReference type="GO" id="GO:0070005">
    <property type="term" value="F:cysteine-type aminopeptidase activity"/>
    <property type="evidence" value="ECO:0007669"/>
    <property type="project" value="InterPro"/>
</dbReference>
<dbReference type="OrthoDB" id="2666448at2759"/>
<accession>K1VC52</accession>
<dbReference type="CDD" id="cd00585">
    <property type="entry name" value="Peptidase_C1B"/>
    <property type="match status" value="1"/>
</dbReference>
<evidence type="ECO:0000256" key="6">
    <source>
        <dbReference type="ARBA" id="ARBA00022807"/>
    </source>
</evidence>
<dbReference type="InterPro" id="IPR004134">
    <property type="entry name" value="Peptidase_C1B"/>
</dbReference>
<dbReference type="Gene3D" id="3.90.70.10">
    <property type="entry name" value="Cysteine proteinases"/>
    <property type="match status" value="1"/>
</dbReference>
<dbReference type="Pfam" id="PF03051">
    <property type="entry name" value="Peptidase_C1_2"/>
    <property type="match status" value="1"/>
</dbReference>
<comment type="subunit">
    <text evidence="8">Homohexamer. Binds to nucleic acids. Binds single-stranded DNA and RNA with higher affinity than double-stranded DNA.</text>
</comment>
<dbReference type="GO" id="GO:0005737">
    <property type="term" value="C:cytoplasm"/>
    <property type="evidence" value="ECO:0007669"/>
    <property type="project" value="TreeGrafter"/>
</dbReference>
<dbReference type="OMA" id="DDGGWWQ"/>
<dbReference type="MEROPS" id="C01.085"/>
<name>K1VC52_TRIAC</name>
<evidence type="ECO:0000313" key="13">
    <source>
        <dbReference type="EMBL" id="EKD01565.1"/>
    </source>
</evidence>
<evidence type="ECO:0000256" key="7">
    <source>
        <dbReference type="ARBA" id="ARBA00025347"/>
    </source>
</evidence>
<reference evidence="13 14" key="1">
    <citation type="journal article" date="2012" name="Eukaryot. Cell">
        <title>Genome sequence of the Trichosporon asahii environmental strain CBS 8904.</title>
        <authorList>
            <person name="Yang R.Y."/>
            <person name="Li H.T."/>
            <person name="Zhu H."/>
            <person name="Zhou G.P."/>
            <person name="Wang M."/>
            <person name="Wang L."/>
        </authorList>
    </citation>
    <scope>NUCLEOTIDE SEQUENCE [LARGE SCALE GENOMIC DNA]</scope>
    <source>
        <strain evidence="13 14">CBS 8904</strain>
    </source>
</reference>
<evidence type="ECO:0000256" key="2">
    <source>
        <dbReference type="ARBA" id="ARBA00012465"/>
    </source>
</evidence>
<keyword evidence="5" id="KW-0378">Hydrolase</keyword>
<dbReference type="Proteomes" id="UP000006757">
    <property type="component" value="Unassembled WGS sequence"/>
</dbReference>
<keyword evidence="6" id="KW-0788">Thiol protease</keyword>
<dbReference type="EMBL" id="AMBO01000313">
    <property type="protein sequence ID" value="EKD01565.1"/>
    <property type="molecule type" value="Genomic_DNA"/>
</dbReference>
<comment type="function">
    <text evidence="7">The normal physiological role of the enzyme is unknown, but it is not essential for the viability of yeast cells. Has aminopeptidase activity, shortening substrate peptides sequentially by 1 amino acid. Has bleomycin hydrolase activity, which can protect the cell from the toxic effects of bleomycin. Has homocysteine-thiolactonase activity, protecting the cell against homocysteine toxicity. Acts as a repressor in the GAL4 regulatory system, but this does not require either the peptidase or nucleic acid-binding activities.</text>
</comment>
<keyword evidence="4" id="KW-0645">Protease</keyword>
<dbReference type="InterPro" id="IPR038765">
    <property type="entry name" value="Papain-like_cys_pep_sf"/>
</dbReference>
<evidence type="ECO:0000256" key="9">
    <source>
        <dbReference type="ARBA" id="ARBA00030627"/>
    </source>
</evidence>
<evidence type="ECO:0000256" key="10">
    <source>
        <dbReference type="ARBA" id="ARBA00031564"/>
    </source>
</evidence>
<organism evidence="13 14">
    <name type="scientific">Trichosporon asahii var. asahii (strain CBS 8904)</name>
    <name type="common">Yeast</name>
    <dbReference type="NCBI Taxonomy" id="1220162"/>
    <lineage>
        <taxon>Eukaryota</taxon>
        <taxon>Fungi</taxon>
        <taxon>Dikarya</taxon>
        <taxon>Basidiomycota</taxon>
        <taxon>Agaricomycotina</taxon>
        <taxon>Tremellomycetes</taxon>
        <taxon>Trichosporonales</taxon>
        <taxon>Trichosporonaceae</taxon>
        <taxon>Trichosporon</taxon>
    </lineage>
</organism>
<evidence type="ECO:0000256" key="11">
    <source>
        <dbReference type="ARBA" id="ARBA00031859"/>
    </source>
</evidence>
<dbReference type="InterPro" id="IPR000169">
    <property type="entry name" value="Pept_cys_AS"/>
</dbReference>
<dbReference type="PROSITE" id="PS00139">
    <property type="entry name" value="THIOL_PROTEASE_CYS"/>
    <property type="match status" value="1"/>
</dbReference>
<evidence type="ECO:0000256" key="8">
    <source>
        <dbReference type="ARBA" id="ARBA00026080"/>
    </source>
</evidence>
<dbReference type="GO" id="GO:0043418">
    <property type="term" value="P:homocysteine catabolic process"/>
    <property type="evidence" value="ECO:0007669"/>
    <property type="project" value="TreeGrafter"/>
</dbReference>
<dbReference type="STRING" id="1220162.K1VC52"/>
<dbReference type="GO" id="GO:0004197">
    <property type="term" value="F:cysteine-type endopeptidase activity"/>
    <property type="evidence" value="ECO:0007669"/>
    <property type="project" value="UniProtKB-EC"/>
</dbReference>
<evidence type="ECO:0000256" key="5">
    <source>
        <dbReference type="ARBA" id="ARBA00022801"/>
    </source>
</evidence>
<sequence>MLGAWDDKVPSPAPAYQSATSAVTVTALTAFSPALREHLAGTHSISPADITFITPHPRLNTMGSAYSTNKSAMTNTVETIDEKKQYLADQKAALQRARSASLDASAEAVPELTADVCNKWDKDLEQLARLILTNNDPIATLKRRDAVIDDEKVFNVNLKGTGDKGQYPGPRVNQASSGRCWLFATTANVLRYNVIEVLKLGDFQLSQSYLYFYDKLEKANFYLETMLELVDEPIEGRLVSFLNQAPVNDGGQWDMAYNVVEKYGIIPHALYPDAFSATASSRMNWVLTAKLREFALDLRKLSKTASKEQLAKVKASQMREIYQTLCITLGTPPKNDDKLTWNYYDKENKFHSWSGTPLEFYDQFGKRKGMDPKDSFSLINDPRNEYGKLYTVKRLGNVWKGPNVRYVNAPIEVVEDAVIAGIKANTPLFFGCDVGKFSESKNGIMDTRLYDLGAAFGYELKMDKAQRLITGESSATHAMVITAVHVGEDGRPIKYKVENSWSKDRGEDGWFMMTAEWFREFVYQVVVPRSIVDKKWVKVLDQEPIALEPWDPMGALA</sequence>
<evidence type="ECO:0000256" key="4">
    <source>
        <dbReference type="ARBA" id="ARBA00022670"/>
    </source>
</evidence>
<proteinExistence type="predicted"/>
<dbReference type="PANTHER" id="PTHR10363">
    <property type="entry name" value="BLEOMYCIN HYDROLASE"/>
    <property type="match status" value="1"/>
</dbReference>
<dbReference type="PANTHER" id="PTHR10363:SF2">
    <property type="entry name" value="BLEOMYCIN HYDROLASE"/>
    <property type="match status" value="1"/>
</dbReference>
<dbReference type="SUPFAM" id="SSF54001">
    <property type="entry name" value="Cysteine proteinases"/>
    <property type="match status" value="1"/>
</dbReference>
<gene>
    <name evidence="13" type="ORF">A1Q2_04126</name>
</gene>
<dbReference type="InParanoid" id="K1VC52"/>
<comment type="catalytic activity">
    <reaction evidence="1">
        <text>Inactivates bleomycin B2 (a cytotoxic glycometallopeptide) by hydrolysis of a carboxyamide bond of beta-aminoalanine, but also shows general aminopeptidase activity. The specificity varies somewhat with source, but amino acid arylamides of Met, Leu and Ala are preferred.</text>
        <dbReference type="EC" id="3.4.22.40"/>
    </reaction>
</comment>
<evidence type="ECO:0000256" key="3">
    <source>
        <dbReference type="ARBA" id="ARBA00016900"/>
    </source>
</evidence>
<dbReference type="HOGENOM" id="CLU_038600_0_1_1"/>
<evidence type="ECO:0000313" key="14">
    <source>
        <dbReference type="Proteomes" id="UP000006757"/>
    </source>
</evidence>